<keyword evidence="7" id="KW-0812">Transmembrane</keyword>
<evidence type="ECO:0000256" key="2">
    <source>
        <dbReference type="ARBA" id="ARBA00004651"/>
    </source>
</evidence>
<dbReference type="SUPFAM" id="SSF158472">
    <property type="entry name" value="HAMP domain-like"/>
    <property type="match status" value="1"/>
</dbReference>
<feature type="coiled-coil region" evidence="11">
    <location>
        <begin position="358"/>
        <end position="410"/>
    </location>
</feature>
<evidence type="ECO:0000259" key="13">
    <source>
        <dbReference type="PROSITE" id="PS50885"/>
    </source>
</evidence>
<evidence type="ECO:0000256" key="7">
    <source>
        <dbReference type="ARBA" id="ARBA00022692"/>
    </source>
</evidence>
<dbReference type="Pfam" id="PF02518">
    <property type="entry name" value="HATPase_c"/>
    <property type="match status" value="1"/>
</dbReference>
<dbReference type="Pfam" id="PF02743">
    <property type="entry name" value="dCache_1"/>
    <property type="match status" value="1"/>
</dbReference>
<dbReference type="PROSITE" id="PS50109">
    <property type="entry name" value="HIS_KIN"/>
    <property type="match status" value="1"/>
</dbReference>
<dbReference type="InterPro" id="IPR003661">
    <property type="entry name" value="HisK_dim/P_dom"/>
</dbReference>
<evidence type="ECO:0000259" key="12">
    <source>
        <dbReference type="PROSITE" id="PS50109"/>
    </source>
</evidence>
<keyword evidence="11" id="KW-0175">Coiled coil</keyword>
<dbReference type="PANTHER" id="PTHR43047">
    <property type="entry name" value="TWO-COMPONENT HISTIDINE PROTEIN KINASE"/>
    <property type="match status" value="1"/>
</dbReference>
<gene>
    <name evidence="14" type="ORF">F8E02_09490</name>
</gene>
<dbReference type="SUPFAM" id="SSF103190">
    <property type="entry name" value="Sensory domain-like"/>
    <property type="match status" value="1"/>
</dbReference>
<dbReference type="InterPro" id="IPR036097">
    <property type="entry name" value="HisK_dim/P_sf"/>
</dbReference>
<keyword evidence="5" id="KW-0597">Phosphoprotein</keyword>
<dbReference type="InterPro" id="IPR029151">
    <property type="entry name" value="Sensor-like_sf"/>
</dbReference>
<dbReference type="SMART" id="SM00304">
    <property type="entry name" value="HAMP"/>
    <property type="match status" value="1"/>
</dbReference>
<evidence type="ECO:0000256" key="10">
    <source>
        <dbReference type="ARBA" id="ARBA00023136"/>
    </source>
</evidence>
<keyword evidence="15" id="KW-1185">Reference proteome</keyword>
<dbReference type="SUPFAM" id="SSF55874">
    <property type="entry name" value="ATPase domain of HSP90 chaperone/DNA topoisomerase II/histidine kinase"/>
    <property type="match status" value="1"/>
</dbReference>
<keyword evidence="10" id="KW-0472">Membrane</keyword>
<dbReference type="SMART" id="SM00388">
    <property type="entry name" value="HisKA"/>
    <property type="match status" value="1"/>
</dbReference>
<organism evidence="14 15">
    <name type="scientific">Methanoculleus caldifontis</name>
    <dbReference type="NCBI Taxonomy" id="2651577"/>
    <lineage>
        <taxon>Archaea</taxon>
        <taxon>Methanobacteriati</taxon>
        <taxon>Methanobacteriota</taxon>
        <taxon>Stenosarchaea group</taxon>
        <taxon>Methanomicrobia</taxon>
        <taxon>Methanomicrobiales</taxon>
        <taxon>Methanomicrobiaceae</taxon>
        <taxon>Methanoculleus</taxon>
    </lineage>
</organism>
<comment type="subcellular location">
    <subcellularLocation>
        <location evidence="2">Cell membrane</location>
        <topology evidence="2">Multi-pass membrane protein</topology>
    </subcellularLocation>
</comment>
<dbReference type="Proteomes" id="UP001281203">
    <property type="component" value="Unassembled WGS sequence"/>
</dbReference>
<name>A0ABU3X377_9EURY</name>
<dbReference type="Gene3D" id="1.10.287.130">
    <property type="match status" value="1"/>
</dbReference>
<keyword evidence="4" id="KW-1003">Cell membrane</keyword>
<evidence type="ECO:0000256" key="8">
    <source>
        <dbReference type="ARBA" id="ARBA00022777"/>
    </source>
</evidence>
<dbReference type="Pfam" id="PF00672">
    <property type="entry name" value="HAMP"/>
    <property type="match status" value="1"/>
</dbReference>
<dbReference type="Pfam" id="PF00512">
    <property type="entry name" value="HisKA"/>
    <property type="match status" value="1"/>
</dbReference>
<accession>A0ABU3X377</accession>
<protein>
    <recommendedName>
        <fullName evidence="3">histidine kinase</fullName>
        <ecNumber evidence="3">2.7.13.3</ecNumber>
    </recommendedName>
</protein>
<keyword evidence="8" id="KW-0418">Kinase</keyword>
<dbReference type="InterPro" id="IPR004358">
    <property type="entry name" value="Sig_transdc_His_kin-like_C"/>
</dbReference>
<dbReference type="SUPFAM" id="SSF47384">
    <property type="entry name" value="Homodimeric domain of signal transducing histidine kinase"/>
    <property type="match status" value="1"/>
</dbReference>
<evidence type="ECO:0000256" key="1">
    <source>
        <dbReference type="ARBA" id="ARBA00000085"/>
    </source>
</evidence>
<dbReference type="CDD" id="cd12913">
    <property type="entry name" value="PDC1_MCP_like"/>
    <property type="match status" value="1"/>
</dbReference>
<dbReference type="PRINTS" id="PR00344">
    <property type="entry name" value="BCTRLSENSOR"/>
</dbReference>
<dbReference type="InterPro" id="IPR003660">
    <property type="entry name" value="HAMP_dom"/>
</dbReference>
<evidence type="ECO:0000313" key="15">
    <source>
        <dbReference type="Proteomes" id="UP001281203"/>
    </source>
</evidence>
<dbReference type="CDD" id="cd06225">
    <property type="entry name" value="HAMP"/>
    <property type="match status" value="1"/>
</dbReference>
<dbReference type="CDD" id="cd16922">
    <property type="entry name" value="HATPase_EvgS-ArcB-TorS-like"/>
    <property type="match status" value="1"/>
</dbReference>
<dbReference type="CDD" id="cd00082">
    <property type="entry name" value="HisKA"/>
    <property type="match status" value="1"/>
</dbReference>
<dbReference type="InterPro" id="IPR005467">
    <property type="entry name" value="His_kinase_dom"/>
</dbReference>
<dbReference type="PROSITE" id="PS50885">
    <property type="entry name" value="HAMP"/>
    <property type="match status" value="1"/>
</dbReference>
<keyword evidence="6" id="KW-0808">Transferase</keyword>
<keyword evidence="9" id="KW-1133">Transmembrane helix</keyword>
<evidence type="ECO:0000256" key="9">
    <source>
        <dbReference type="ARBA" id="ARBA00022989"/>
    </source>
</evidence>
<dbReference type="EC" id="2.7.13.3" evidence="3"/>
<sequence>MKLRSRVLLLYLCIALLVLVLIGGVLPSTLHAQNLDTVSGDAIGQLRHIDFALSSFINEAGHDVLELSLNKGVRTPDAADFTNFLNASEEDFRYSGSAQEQEIIEILRGYQTSHPYVSSVYMGRENGAFIRSYPRARPTPYDPRERPWYILAKDHPGQVSVTDPYPAVTTDDVNIGIVTPLLDESGTIYGVVGADITLVDLTRYISTVGSVGDGEMILTDQRGTILATRDSARLFGNIGETLGDQTTTFLTADEGVLVLNGTYLMYYTSPELGWKIGVFVPFSTIEQEINDSIARILLFVLLALVLLSAITTVVLDQTVIRPLSRLTDVSRKIAETGDLDQTLETGGSGEIGVLSRSFEAMVEKIRAEEQAKEQALAELEDHRDHLEETVAERTRELAEAKEAAESADQLKSVFLATMSHELRTPLNSIIGFSGILLQGLAGPLNEEQKKQLGMVSESAGHLLALINDVLDLSKIEAGQLQLADEPFDLAASIEMAVRAVRPAAEEKNLTLQVEVAPEAGWMRGDSRRMEQVLLNLLSNAVKFTEQGRIGVVCMLEGDRIVIRVADTGIGIRQEDQEKLFRPFTQLETGLARQYEGTGLGLSISKRLVEMMGGTVDVKSEYGKGSTFSVAVPVGRKTV</sequence>
<dbReference type="InterPro" id="IPR036890">
    <property type="entry name" value="HATPase_C_sf"/>
</dbReference>
<dbReference type="SMART" id="SM00387">
    <property type="entry name" value="HATPase_c"/>
    <property type="match status" value="1"/>
</dbReference>
<proteinExistence type="predicted"/>
<comment type="caution">
    <text evidence="14">The sequence shown here is derived from an EMBL/GenBank/DDBJ whole genome shotgun (WGS) entry which is preliminary data.</text>
</comment>
<dbReference type="InterPro" id="IPR033479">
    <property type="entry name" value="dCache_1"/>
</dbReference>
<feature type="domain" description="Histidine kinase" evidence="12">
    <location>
        <begin position="417"/>
        <end position="635"/>
    </location>
</feature>
<feature type="domain" description="HAMP" evidence="13">
    <location>
        <begin position="317"/>
        <end position="370"/>
    </location>
</feature>
<comment type="catalytic activity">
    <reaction evidence="1">
        <text>ATP + protein L-histidine = ADP + protein N-phospho-L-histidine.</text>
        <dbReference type="EC" id="2.7.13.3"/>
    </reaction>
</comment>
<evidence type="ECO:0000256" key="6">
    <source>
        <dbReference type="ARBA" id="ARBA00022679"/>
    </source>
</evidence>
<dbReference type="InterPro" id="IPR003594">
    <property type="entry name" value="HATPase_dom"/>
</dbReference>
<dbReference type="EMBL" id="WBKO01000002">
    <property type="protein sequence ID" value="MDV2482225.1"/>
    <property type="molecule type" value="Genomic_DNA"/>
</dbReference>
<dbReference type="RefSeq" id="WP_317065290.1">
    <property type="nucleotide sequence ID" value="NZ_WBKO01000002.1"/>
</dbReference>
<evidence type="ECO:0000256" key="11">
    <source>
        <dbReference type="SAM" id="Coils"/>
    </source>
</evidence>
<dbReference type="Gene3D" id="3.30.450.20">
    <property type="entry name" value="PAS domain"/>
    <property type="match status" value="2"/>
</dbReference>
<dbReference type="Gene3D" id="3.30.565.10">
    <property type="entry name" value="Histidine kinase-like ATPase, C-terminal domain"/>
    <property type="match status" value="1"/>
</dbReference>
<evidence type="ECO:0000256" key="4">
    <source>
        <dbReference type="ARBA" id="ARBA00022475"/>
    </source>
</evidence>
<evidence type="ECO:0000313" key="14">
    <source>
        <dbReference type="EMBL" id="MDV2482225.1"/>
    </source>
</evidence>
<dbReference type="Gene3D" id="6.10.340.10">
    <property type="match status" value="1"/>
</dbReference>
<evidence type="ECO:0000256" key="5">
    <source>
        <dbReference type="ARBA" id="ARBA00022553"/>
    </source>
</evidence>
<evidence type="ECO:0000256" key="3">
    <source>
        <dbReference type="ARBA" id="ARBA00012438"/>
    </source>
</evidence>
<reference evidence="14 15" key="1">
    <citation type="submission" date="2019-10" db="EMBL/GenBank/DDBJ databases">
        <title>Isolation and characterization of Methanoculleus sp. Wushi-C6 from a hot spring well.</title>
        <authorList>
            <person name="Chen S.-C."/>
            <person name="Lan Z.-H."/>
            <person name="You Y.-T."/>
            <person name="Lai M.-C."/>
        </authorList>
    </citation>
    <scope>NUCLEOTIDE SEQUENCE [LARGE SCALE GENOMIC DNA]</scope>
    <source>
        <strain evidence="14 15">Wushi-C6</strain>
    </source>
</reference>